<feature type="domain" description="ATP-grasp" evidence="2">
    <location>
        <begin position="59"/>
        <end position="119"/>
    </location>
</feature>
<dbReference type="PANTHER" id="PTHR21621:SF0">
    <property type="entry name" value="BETA-CITRYLGLUTAMATE SYNTHASE B-RELATED"/>
    <property type="match status" value="1"/>
</dbReference>
<feature type="region of interest" description="Disordered" evidence="1">
    <location>
        <begin position="40"/>
        <end position="62"/>
    </location>
</feature>
<proteinExistence type="predicted"/>
<dbReference type="GO" id="GO:0005737">
    <property type="term" value="C:cytoplasm"/>
    <property type="evidence" value="ECO:0007669"/>
    <property type="project" value="TreeGrafter"/>
</dbReference>
<dbReference type="Gene3D" id="3.30.470.20">
    <property type="entry name" value="ATP-grasp fold, B domain"/>
    <property type="match status" value="1"/>
</dbReference>
<name>X0Z0D7_9ZZZZ</name>
<organism evidence="3">
    <name type="scientific">marine sediment metagenome</name>
    <dbReference type="NCBI Taxonomy" id="412755"/>
    <lineage>
        <taxon>unclassified sequences</taxon>
        <taxon>metagenomes</taxon>
        <taxon>ecological metagenomes</taxon>
    </lineage>
</organism>
<dbReference type="GO" id="GO:0016879">
    <property type="term" value="F:ligase activity, forming carbon-nitrogen bonds"/>
    <property type="evidence" value="ECO:0007669"/>
    <property type="project" value="TreeGrafter"/>
</dbReference>
<evidence type="ECO:0000256" key="1">
    <source>
        <dbReference type="SAM" id="MobiDB-lite"/>
    </source>
</evidence>
<dbReference type="GO" id="GO:0005524">
    <property type="term" value="F:ATP binding"/>
    <property type="evidence" value="ECO:0007669"/>
    <property type="project" value="InterPro"/>
</dbReference>
<gene>
    <name evidence="3" type="ORF">S01H1_82899</name>
</gene>
<comment type="caution">
    <text evidence="3">The sequence shown here is derived from an EMBL/GenBank/DDBJ whole genome shotgun (WGS) entry which is preliminary data.</text>
</comment>
<accession>X0Z0D7</accession>
<dbReference type="AlphaFoldDB" id="X0Z0D7"/>
<dbReference type="InterPro" id="IPR011761">
    <property type="entry name" value="ATP-grasp"/>
</dbReference>
<dbReference type="SUPFAM" id="SSF56059">
    <property type="entry name" value="Glutathione synthetase ATP-binding domain-like"/>
    <property type="match status" value="1"/>
</dbReference>
<dbReference type="PANTHER" id="PTHR21621">
    <property type="entry name" value="RIBOSOMAL PROTEIN S6 MODIFICATION PROTEIN"/>
    <property type="match status" value="1"/>
</dbReference>
<dbReference type="GO" id="GO:0046872">
    <property type="term" value="F:metal ion binding"/>
    <property type="evidence" value="ECO:0007669"/>
    <property type="project" value="InterPro"/>
</dbReference>
<evidence type="ECO:0000313" key="3">
    <source>
        <dbReference type="EMBL" id="GAG42166.1"/>
    </source>
</evidence>
<dbReference type="InterPro" id="IPR013651">
    <property type="entry name" value="ATP-grasp_RimK-type"/>
</dbReference>
<protein>
    <recommendedName>
        <fullName evidence="2">ATP-grasp domain-containing protein</fullName>
    </recommendedName>
</protein>
<dbReference type="Pfam" id="PF08443">
    <property type="entry name" value="RimK"/>
    <property type="match status" value="1"/>
</dbReference>
<dbReference type="EMBL" id="BARS01056256">
    <property type="protein sequence ID" value="GAG42166.1"/>
    <property type="molecule type" value="Genomic_DNA"/>
</dbReference>
<evidence type="ECO:0000259" key="2">
    <source>
        <dbReference type="PROSITE" id="PS50975"/>
    </source>
</evidence>
<reference evidence="3" key="1">
    <citation type="journal article" date="2014" name="Front. Microbiol.">
        <title>High frequency of phylogenetically diverse reductive dehalogenase-homologous genes in deep subseafloor sedimentary metagenomes.</title>
        <authorList>
            <person name="Kawai M."/>
            <person name="Futagami T."/>
            <person name="Toyoda A."/>
            <person name="Takaki Y."/>
            <person name="Nishi S."/>
            <person name="Hori S."/>
            <person name="Arai W."/>
            <person name="Tsubouchi T."/>
            <person name="Morono Y."/>
            <person name="Uchiyama I."/>
            <person name="Ito T."/>
            <person name="Fujiyama A."/>
            <person name="Inagaki F."/>
            <person name="Takami H."/>
        </authorList>
    </citation>
    <scope>NUCLEOTIDE SEQUENCE</scope>
    <source>
        <strain evidence="3">Expedition CK06-06</strain>
    </source>
</reference>
<feature type="compositionally biased region" description="Basic residues" evidence="1">
    <location>
        <begin position="45"/>
        <end position="54"/>
    </location>
</feature>
<sequence>MLEQNALLERFHPEARGRDLRFLVLGGRVPACYERRAPSDDFRSNLHRGGRGVPHKPTEEESRLATAAAAALELEFAGVDLLPTDEGSRVLEVNSVPGFRGVEEVTGADIADAVIRRIEELQASRDR</sequence>
<dbReference type="PROSITE" id="PS50975">
    <property type="entry name" value="ATP_GRASP"/>
    <property type="match status" value="1"/>
</dbReference>